<dbReference type="WBParaSite" id="HNAJ_0000610501-mRNA-1">
    <property type="protein sequence ID" value="HNAJ_0000610501-mRNA-1"/>
    <property type="gene ID" value="HNAJ_0000610501"/>
</dbReference>
<reference evidence="1" key="1">
    <citation type="submission" date="2017-02" db="UniProtKB">
        <authorList>
            <consortium name="WormBaseParasite"/>
        </authorList>
    </citation>
    <scope>IDENTIFICATION</scope>
</reference>
<organism evidence="1">
    <name type="scientific">Rodentolepis nana</name>
    <name type="common">Dwarf tapeworm</name>
    <name type="synonym">Hymenolepis nana</name>
    <dbReference type="NCBI Taxonomy" id="102285"/>
    <lineage>
        <taxon>Eukaryota</taxon>
        <taxon>Metazoa</taxon>
        <taxon>Spiralia</taxon>
        <taxon>Lophotrochozoa</taxon>
        <taxon>Platyhelminthes</taxon>
        <taxon>Cestoda</taxon>
        <taxon>Eucestoda</taxon>
        <taxon>Cyclophyllidea</taxon>
        <taxon>Hymenolepididae</taxon>
        <taxon>Rodentolepis</taxon>
    </lineage>
</organism>
<evidence type="ECO:0000313" key="1">
    <source>
        <dbReference type="WBParaSite" id="HNAJ_0000610501-mRNA-1"/>
    </source>
</evidence>
<proteinExistence type="predicted"/>
<name>A0A0R3TGB4_RODNA</name>
<dbReference type="AlphaFoldDB" id="A0A0R3TGB4"/>
<sequence>MKSSLSRLDASGKYSVVKGRRAGVVKDFQSIPKGFIISLSRRLCAAGDMGDDVVPSPECPEGKAFSRLSASRGEMMSADAGAQV</sequence>
<protein>
    <submittedName>
        <fullName evidence="1">Uncharacterized protein</fullName>
    </submittedName>
</protein>
<accession>A0A0R3TGB4</accession>